<proteinExistence type="inferred from homology"/>
<dbReference type="STRING" id="1121869.SAMN03084138_01139"/>
<evidence type="ECO:0000256" key="3">
    <source>
        <dbReference type="ARBA" id="ARBA00022448"/>
    </source>
</evidence>
<organism evidence="9 10">
    <name type="scientific">Enterovibrio norvegicus DSM 15893</name>
    <dbReference type="NCBI Taxonomy" id="1121869"/>
    <lineage>
        <taxon>Bacteria</taxon>
        <taxon>Pseudomonadati</taxon>
        <taxon>Pseudomonadota</taxon>
        <taxon>Gammaproteobacteria</taxon>
        <taxon>Vibrionales</taxon>
        <taxon>Vibrionaceae</taxon>
        <taxon>Enterovibrio</taxon>
    </lineage>
</organism>
<evidence type="ECO:0000256" key="6">
    <source>
        <dbReference type="ARBA" id="ARBA00023136"/>
    </source>
</evidence>
<dbReference type="PANTHER" id="PTHR30026:SF5">
    <property type="entry name" value="ABC-TYPE EFFLUX SYSTEM SECRETIN COMPONENT"/>
    <property type="match status" value="1"/>
</dbReference>
<dbReference type="RefSeq" id="WP_017015829.1">
    <property type="nucleotide sequence ID" value="NZ_FOWR01000006.1"/>
</dbReference>
<keyword evidence="8" id="KW-0732">Signal</keyword>
<dbReference type="Proteomes" id="UP000182692">
    <property type="component" value="Unassembled WGS sequence"/>
</dbReference>
<comment type="similarity">
    <text evidence="2">Belongs to the outer membrane factor (OMF) (TC 1.B.17) family.</text>
</comment>
<dbReference type="AlphaFoldDB" id="A0A1I5LYK9"/>
<evidence type="ECO:0000256" key="8">
    <source>
        <dbReference type="SAM" id="SignalP"/>
    </source>
</evidence>
<evidence type="ECO:0000256" key="4">
    <source>
        <dbReference type="ARBA" id="ARBA00022452"/>
    </source>
</evidence>
<keyword evidence="5" id="KW-0812">Transmembrane</keyword>
<comment type="subcellular location">
    <subcellularLocation>
        <location evidence="1">Cell outer membrane</location>
    </subcellularLocation>
</comment>
<dbReference type="EMBL" id="FOWR01000006">
    <property type="protein sequence ID" value="SFP02320.1"/>
    <property type="molecule type" value="Genomic_DNA"/>
</dbReference>
<dbReference type="OrthoDB" id="5780445at2"/>
<evidence type="ECO:0000256" key="1">
    <source>
        <dbReference type="ARBA" id="ARBA00004442"/>
    </source>
</evidence>
<feature type="signal peptide" evidence="8">
    <location>
        <begin position="1"/>
        <end position="30"/>
    </location>
</feature>
<dbReference type="GeneID" id="35872354"/>
<accession>A0A1I5LYK9</accession>
<dbReference type="GO" id="GO:1990281">
    <property type="term" value="C:efflux pump complex"/>
    <property type="evidence" value="ECO:0007669"/>
    <property type="project" value="TreeGrafter"/>
</dbReference>
<evidence type="ECO:0000256" key="2">
    <source>
        <dbReference type="ARBA" id="ARBA00007613"/>
    </source>
</evidence>
<keyword evidence="3" id="KW-0813">Transport</keyword>
<dbReference type="GO" id="GO:0015288">
    <property type="term" value="F:porin activity"/>
    <property type="evidence" value="ECO:0007669"/>
    <property type="project" value="TreeGrafter"/>
</dbReference>
<keyword evidence="6" id="KW-0472">Membrane</keyword>
<keyword evidence="7" id="KW-0998">Cell outer membrane</keyword>
<dbReference type="SUPFAM" id="SSF56954">
    <property type="entry name" value="Outer membrane efflux proteins (OEP)"/>
    <property type="match status" value="1"/>
</dbReference>
<dbReference type="Pfam" id="PF02321">
    <property type="entry name" value="OEP"/>
    <property type="match status" value="2"/>
</dbReference>
<dbReference type="Gene3D" id="1.20.1600.10">
    <property type="entry name" value="Outer membrane efflux proteins (OEP)"/>
    <property type="match status" value="1"/>
</dbReference>
<gene>
    <name evidence="9" type="ORF">SAMN03084138_01139</name>
</gene>
<dbReference type="InterPro" id="IPR051906">
    <property type="entry name" value="TolC-like"/>
</dbReference>
<dbReference type="GO" id="GO:0009279">
    <property type="term" value="C:cell outer membrane"/>
    <property type="evidence" value="ECO:0007669"/>
    <property type="project" value="UniProtKB-SubCell"/>
</dbReference>
<name>A0A1I5LYK9_9GAMM</name>
<dbReference type="InterPro" id="IPR003423">
    <property type="entry name" value="OMP_efflux"/>
</dbReference>
<evidence type="ECO:0000256" key="7">
    <source>
        <dbReference type="ARBA" id="ARBA00023237"/>
    </source>
</evidence>
<evidence type="ECO:0000313" key="10">
    <source>
        <dbReference type="Proteomes" id="UP000182692"/>
    </source>
</evidence>
<sequence>MFARIPFSLRVLALVTLLFPVTLVSQNAHAESLSFAEAWQAVLTRNDAIAAERANVQRAEHMENAASAHHLPSISVSGNYTRLDQNVEVSPSQLAHHMNGGDAIGNLAGLLPPGLGNLDNMLTTTLADRDVYTSSIRAIWPIFTGGRILAAEDIASAQKQEATYLMQMAQQAKFEDLAKVYFSTVLAEQVVQTRLEVEQGLAKHLDHAKKMEAQGQIARVERLQAEVSFDKAKTERKKAQRDLDIAHAALQTLVKSNAPVTPSNGLFTQDAVPAMSPFLAKTLATYPGLKVLDAKRQQADGLVDLEKGKYYPQVFLYGNYNLYEGDSLTAELTPDWAVGVGVSIPLVDNGGRSDKLKAAHSTAVQVNHLRAQAEQDLSLLVEKTWREAGQALEEYQGLASSISLADENLRLREKAFVQGLSTSLDVVDAELYLASIKTQQLVAAYQYVLSLSRLLAISGDMNDFANYQAAALQLSTSPTLSLHTSQQG</sequence>
<evidence type="ECO:0000256" key="5">
    <source>
        <dbReference type="ARBA" id="ARBA00022692"/>
    </source>
</evidence>
<evidence type="ECO:0000313" key="9">
    <source>
        <dbReference type="EMBL" id="SFP02320.1"/>
    </source>
</evidence>
<dbReference type="PANTHER" id="PTHR30026">
    <property type="entry name" value="OUTER MEMBRANE PROTEIN TOLC"/>
    <property type="match status" value="1"/>
</dbReference>
<dbReference type="GO" id="GO:0015562">
    <property type="term" value="F:efflux transmembrane transporter activity"/>
    <property type="evidence" value="ECO:0007669"/>
    <property type="project" value="InterPro"/>
</dbReference>
<reference evidence="9 10" key="1">
    <citation type="submission" date="2016-10" db="EMBL/GenBank/DDBJ databases">
        <authorList>
            <person name="de Groot N.N."/>
        </authorList>
    </citation>
    <scope>NUCLEOTIDE SEQUENCE [LARGE SCALE GENOMIC DNA]</scope>
    <source>
        <strain evidence="9 10">DSM 15893</strain>
    </source>
</reference>
<keyword evidence="4" id="KW-1134">Transmembrane beta strand</keyword>
<protein>
    <submittedName>
        <fullName evidence="9">Outer membrane protein TolC</fullName>
    </submittedName>
</protein>
<feature type="chain" id="PRO_5010344136" evidence="8">
    <location>
        <begin position="31"/>
        <end position="488"/>
    </location>
</feature>